<evidence type="ECO:0000256" key="1">
    <source>
        <dbReference type="SAM" id="Phobius"/>
    </source>
</evidence>
<gene>
    <name evidence="2" type="ORF">FM110_04830</name>
</gene>
<dbReference type="Proteomes" id="UP000195981">
    <property type="component" value="Unassembled WGS sequence"/>
</dbReference>
<keyword evidence="3" id="KW-1185">Reference proteome</keyword>
<sequence>MLGFLSLALSVVALIIGLFVGAGSMMGVLSSGLTPVSGPTEVAAESGQMYLVYIPEGSATTCTAAGTTPDAAVTVPAQVGSAPLGPNGETYEPVLGVQASESTTITITCTGEDAGYMGPVDAPSAMVPLGIGFLVGTVLGILGLVLIIVGIVRLVRSRRA</sequence>
<keyword evidence="1" id="KW-1133">Transmembrane helix</keyword>
<feature type="transmembrane region" description="Helical" evidence="1">
    <location>
        <begin position="131"/>
        <end position="155"/>
    </location>
</feature>
<dbReference type="EMBL" id="FWFG01000048">
    <property type="protein sequence ID" value="SLM90387.1"/>
    <property type="molecule type" value="Genomic_DNA"/>
</dbReference>
<organism evidence="2 3">
    <name type="scientific">Brachybacterium nesterenkovii</name>
    <dbReference type="NCBI Taxonomy" id="47847"/>
    <lineage>
        <taxon>Bacteria</taxon>
        <taxon>Bacillati</taxon>
        <taxon>Actinomycetota</taxon>
        <taxon>Actinomycetes</taxon>
        <taxon>Micrococcales</taxon>
        <taxon>Dermabacteraceae</taxon>
        <taxon>Brachybacterium</taxon>
    </lineage>
</organism>
<keyword evidence="1" id="KW-0812">Transmembrane</keyword>
<keyword evidence="1" id="KW-0472">Membrane</keyword>
<accession>A0A1X6WXC0</accession>
<evidence type="ECO:0000313" key="3">
    <source>
        <dbReference type="Proteomes" id="UP000195981"/>
    </source>
</evidence>
<name>A0A1X6WXC0_9MICO</name>
<reference evidence="2 3" key="1">
    <citation type="submission" date="2017-02" db="EMBL/GenBank/DDBJ databases">
        <authorList>
            <person name="Peterson S.W."/>
        </authorList>
    </citation>
    <scope>NUCLEOTIDE SEQUENCE [LARGE SCALE GENOMIC DNA]</scope>
    <source>
        <strain evidence="2 3">CIP104813</strain>
    </source>
</reference>
<dbReference type="RefSeq" id="WP_143276266.1">
    <property type="nucleotide sequence ID" value="NZ_FWFG01000048.1"/>
</dbReference>
<proteinExistence type="predicted"/>
<dbReference type="AlphaFoldDB" id="A0A1X6WXC0"/>
<evidence type="ECO:0000313" key="2">
    <source>
        <dbReference type="EMBL" id="SLM90387.1"/>
    </source>
</evidence>
<protein>
    <submittedName>
        <fullName evidence="2">Uncharacterized protein</fullName>
    </submittedName>
</protein>